<comment type="caution">
    <text evidence="2">The sequence shown here is derived from an EMBL/GenBank/DDBJ whole genome shotgun (WGS) entry which is preliminary data.</text>
</comment>
<protein>
    <submittedName>
        <fullName evidence="2">Putative AbiEi antitoxin of type IV toxin-antitoxin system</fullName>
    </submittedName>
</protein>
<dbReference type="EMBL" id="VFQF01000002">
    <property type="protein sequence ID" value="TQN46579.1"/>
    <property type="molecule type" value="Genomic_DNA"/>
</dbReference>
<proteinExistence type="predicted"/>
<name>A0A543PR77_9MICO</name>
<dbReference type="OrthoDB" id="5146042at2"/>
<evidence type="ECO:0000259" key="1">
    <source>
        <dbReference type="Pfam" id="PF13338"/>
    </source>
</evidence>
<dbReference type="Pfam" id="PF13338">
    <property type="entry name" value="AbiEi_4"/>
    <property type="match status" value="1"/>
</dbReference>
<sequence>MSQELGSFARAHFGLITRQRALASGLTDAAIRWRVGSGRWVQLHRGVYQTMPGRDDWLTRAQAALLHVGTPSALCGPSAGFLWRILPTPGPRLHIVVPATRRPTSTGDLVVTRSRHATERMDEREWPHRVNLDHTVFDLAQGASLDTAVALIAKACQTGRTTVHNLRLTLLSRPNQTHRSDLSEALSDIGAGAESSAERRYLRDVERAHGLPVAARQAPGPGGTVCDNDYEEQRLKVEVDGRLGHAGWIAQQKDGRRDRTNATREWLTVRVHWPDVAGTPCDTARDLALILQQRGWEGAAHPCRRADCVLSAD</sequence>
<dbReference type="RefSeq" id="WP_141823364.1">
    <property type="nucleotide sequence ID" value="NZ_BAAAQC010000012.1"/>
</dbReference>
<feature type="domain" description="AbiEi antitoxin N-terminal" evidence="1">
    <location>
        <begin position="7"/>
        <end position="49"/>
    </location>
</feature>
<reference evidence="2 3" key="1">
    <citation type="submission" date="2019-06" db="EMBL/GenBank/DDBJ databases">
        <title>Sequencing the genomes of 1000 actinobacteria strains.</title>
        <authorList>
            <person name="Klenk H.-P."/>
        </authorList>
    </citation>
    <scope>NUCLEOTIDE SEQUENCE [LARGE SCALE GENOMIC DNA]</scope>
    <source>
        <strain evidence="2 3">DSM 21776</strain>
    </source>
</reference>
<dbReference type="AlphaFoldDB" id="A0A543PR77"/>
<dbReference type="InterPro" id="IPR025159">
    <property type="entry name" value="AbiEi_N"/>
</dbReference>
<accession>A0A543PR77</accession>
<evidence type="ECO:0000313" key="2">
    <source>
        <dbReference type="EMBL" id="TQN46579.1"/>
    </source>
</evidence>
<gene>
    <name evidence="2" type="ORF">FHX52_3305</name>
</gene>
<evidence type="ECO:0000313" key="3">
    <source>
        <dbReference type="Proteomes" id="UP000320085"/>
    </source>
</evidence>
<organism evidence="2 3">
    <name type="scientific">Humibacillus xanthopallidus</name>
    <dbReference type="NCBI Taxonomy" id="412689"/>
    <lineage>
        <taxon>Bacteria</taxon>
        <taxon>Bacillati</taxon>
        <taxon>Actinomycetota</taxon>
        <taxon>Actinomycetes</taxon>
        <taxon>Micrococcales</taxon>
        <taxon>Intrasporangiaceae</taxon>
        <taxon>Humibacillus</taxon>
    </lineage>
</organism>
<dbReference type="Proteomes" id="UP000320085">
    <property type="component" value="Unassembled WGS sequence"/>
</dbReference>